<dbReference type="AlphaFoldDB" id="A0A2A2B0Y0"/>
<dbReference type="InterPro" id="IPR014555">
    <property type="entry name" value="RecF-like"/>
</dbReference>
<dbReference type="PANTHER" id="PTHR32182:SF22">
    <property type="entry name" value="ATP-DEPENDENT ENDONUCLEASE, OLD FAMILY-RELATED"/>
    <property type="match status" value="1"/>
</dbReference>
<dbReference type="PIRSF" id="PIRSF029347">
    <property type="entry name" value="RecF"/>
    <property type="match status" value="1"/>
</dbReference>
<dbReference type="InterPro" id="IPR003959">
    <property type="entry name" value="ATPase_AAA_core"/>
</dbReference>
<dbReference type="SUPFAM" id="SSF52540">
    <property type="entry name" value="P-loop containing nucleoside triphosphate hydrolases"/>
    <property type="match status" value="1"/>
</dbReference>
<dbReference type="Gene3D" id="3.40.50.300">
    <property type="entry name" value="P-loop containing nucleotide triphosphate hydrolases"/>
    <property type="match status" value="1"/>
</dbReference>
<dbReference type="EMBL" id="NSJE01000003">
    <property type="protein sequence ID" value="PAT43708.1"/>
    <property type="molecule type" value="Genomic_DNA"/>
</dbReference>
<dbReference type="GO" id="GO:0006302">
    <property type="term" value="P:double-strand break repair"/>
    <property type="evidence" value="ECO:0007669"/>
    <property type="project" value="TreeGrafter"/>
</dbReference>
<accession>A0A2A2B0Y0</accession>
<dbReference type="GO" id="GO:0000731">
    <property type="term" value="P:DNA synthesis involved in DNA repair"/>
    <property type="evidence" value="ECO:0007669"/>
    <property type="project" value="TreeGrafter"/>
</dbReference>
<protein>
    <submittedName>
        <fullName evidence="2">Chromosome segregation protein SMC</fullName>
    </submittedName>
</protein>
<feature type="domain" description="ATPase AAA-type core" evidence="1">
    <location>
        <begin position="25"/>
        <end position="327"/>
    </location>
</feature>
<dbReference type="RefSeq" id="WP_095551117.1">
    <property type="nucleotide sequence ID" value="NZ_NSJE01000003.1"/>
</dbReference>
<name>A0A2A2B0Y0_9BURK</name>
<evidence type="ECO:0000259" key="1">
    <source>
        <dbReference type="Pfam" id="PF13304"/>
    </source>
</evidence>
<dbReference type="GO" id="GO:0016887">
    <property type="term" value="F:ATP hydrolysis activity"/>
    <property type="evidence" value="ECO:0007669"/>
    <property type="project" value="InterPro"/>
</dbReference>
<sequence length="385" mass="43039">MQITQVNLKNWRNFRTLDARLRDVTYVLGANASGKSNLLDAFRFLRDVSKPTGGGLQAAVKDRGGISKLRCLHARRDPEVCIDVSLSESPDDTVPDWRYVLGFKPEGKGAQRILISREEVWQKGKRLFSRPDSRDSNDAMLLTQTRLEQIAANAEFRELAEFFGAITYLHLVPQLLKYADQLGGRILENDPFGQGFLDRISKTSEKIRSGRLKKISEALTLAVPQFKELRFSKDESGHPHLEALYAHHRPNAGWQSEEHFSDGTLRLLGLLWSFLDGSSMLLLEEPEISLNDAVVKEIPRIIQKMQRSKKQKKRQVIISTHSEALLSNPGIDGRGVIVLEPSTNGTTARALKADETTALEAGFSVAEVVLPKTRPTSASDLGSWE</sequence>
<dbReference type="InterPro" id="IPR027417">
    <property type="entry name" value="P-loop_NTPase"/>
</dbReference>
<dbReference type="Proteomes" id="UP000218439">
    <property type="component" value="Unassembled WGS sequence"/>
</dbReference>
<comment type="caution">
    <text evidence="2">The sequence shown here is derived from an EMBL/GenBank/DDBJ whole genome shotgun (WGS) entry which is preliminary data.</text>
</comment>
<reference evidence="2 3" key="1">
    <citation type="submission" date="2017-08" db="EMBL/GenBank/DDBJ databases">
        <title>WGS of Clinical strains of the CDC Group NO-1 linked to zoonotic infections in humans.</title>
        <authorList>
            <person name="Bernier A.-M."/>
            <person name="Bernard K."/>
        </authorList>
    </citation>
    <scope>NUCLEOTIDE SEQUENCE [LARGE SCALE GENOMIC DNA]</scope>
    <source>
        <strain evidence="2 3">NML120219</strain>
    </source>
</reference>
<evidence type="ECO:0000313" key="3">
    <source>
        <dbReference type="Proteomes" id="UP000218439"/>
    </source>
</evidence>
<gene>
    <name evidence="2" type="ORF">CK621_02315</name>
</gene>
<proteinExistence type="predicted"/>
<dbReference type="Pfam" id="PF13304">
    <property type="entry name" value="AAA_21"/>
    <property type="match status" value="1"/>
</dbReference>
<dbReference type="PANTHER" id="PTHR32182">
    <property type="entry name" value="DNA REPLICATION AND REPAIR PROTEIN RECF"/>
    <property type="match status" value="1"/>
</dbReference>
<evidence type="ECO:0000313" key="2">
    <source>
        <dbReference type="EMBL" id="PAT43708.1"/>
    </source>
</evidence>
<organism evidence="2 3">
    <name type="scientific">Vandammella animalimorsus</name>
    <dbReference type="NCBI Taxonomy" id="2029117"/>
    <lineage>
        <taxon>Bacteria</taxon>
        <taxon>Pseudomonadati</taxon>
        <taxon>Pseudomonadota</taxon>
        <taxon>Betaproteobacteria</taxon>
        <taxon>Burkholderiales</taxon>
        <taxon>Comamonadaceae</taxon>
        <taxon>Vandammella</taxon>
    </lineage>
</organism>
<dbReference type="GO" id="GO:0005524">
    <property type="term" value="F:ATP binding"/>
    <property type="evidence" value="ECO:0007669"/>
    <property type="project" value="InterPro"/>
</dbReference>